<reference evidence="3 4" key="1">
    <citation type="submission" date="2016-11" db="EMBL/GenBank/DDBJ databases">
        <authorList>
            <person name="Jaros S."/>
            <person name="Januszkiewicz K."/>
            <person name="Wedrychowicz H."/>
        </authorList>
    </citation>
    <scope>NUCLEOTIDE SEQUENCE [LARGE SCALE GENOMIC DNA]</scope>
    <source>
        <strain evidence="3 4">DSM 17737</strain>
    </source>
</reference>
<dbReference type="AlphaFoldDB" id="A0A1N6HHD6"/>
<name>A0A1N6HHD6_9GAMM</name>
<accession>A0A1N6HHD6</accession>
<feature type="region of interest" description="Disordered" evidence="1">
    <location>
        <begin position="382"/>
        <end position="405"/>
    </location>
</feature>
<protein>
    <recommendedName>
        <fullName evidence="5">Cytochrome c domain-containing protein</fullName>
    </recommendedName>
</protein>
<feature type="chain" id="PRO_5012862263" description="Cytochrome c domain-containing protein" evidence="2">
    <location>
        <begin position="23"/>
        <end position="405"/>
    </location>
</feature>
<gene>
    <name evidence="3" type="ORF">SAMN05443662_1688</name>
</gene>
<evidence type="ECO:0000313" key="4">
    <source>
        <dbReference type="Proteomes" id="UP000198461"/>
    </source>
</evidence>
<feature type="signal peptide" evidence="2">
    <location>
        <begin position="1"/>
        <end position="22"/>
    </location>
</feature>
<sequence>MRIRPLPTLLLSTALIAGGAWCAPDKFPPIADALPPTYTGPVFQRNMDYPNKQPPKDAPWESIDVRKQPREYVAALWRYLMAGMKQADYIPGQNRVHRWYHMPWHHTGRRAREATHGLSRQADIQPFDLSPNQTAPQQKWELTFFNATMAWQQGRLWQSGQPDLRYAEMPPGTLVAKYIFVTGDDTQLPMLKGAPTWQAHINCTIRRDGQKCLRPVRLIQIDIAVRDEQVSDTTSWVMTTFVYDRNKNAADPWQRFTPVGIQWGNDPGITPADIQAGRTLRETVIFNDAPAYALARLGWAGRLNGPTDKRGSACLSCHATASWPPPSSLTPSPKAPDHIKLHWFRNIKPDEPFEPGRVPLDYSLHLMNALKNVAREGEPILTGTPTLKHTPWKAQKETMPSALAR</sequence>
<dbReference type="RefSeq" id="WP_074201962.1">
    <property type="nucleotide sequence ID" value="NZ_FSRE01000005.1"/>
</dbReference>
<evidence type="ECO:0000313" key="3">
    <source>
        <dbReference type="EMBL" id="SIO19137.1"/>
    </source>
</evidence>
<evidence type="ECO:0000256" key="1">
    <source>
        <dbReference type="SAM" id="MobiDB-lite"/>
    </source>
</evidence>
<dbReference type="EMBL" id="FSRE01000005">
    <property type="protein sequence ID" value="SIO19137.1"/>
    <property type="molecule type" value="Genomic_DNA"/>
</dbReference>
<evidence type="ECO:0000256" key="2">
    <source>
        <dbReference type="SAM" id="SignalP"/>
    </source>
</evidence>
<proteinExistence type="predicted"/>
<keyword evidence="2" id="KW-0732">Signal</keyword>
<keyword evidence="4" id="KW-1185">Reference proteome</keyword>
<organism evidence="3 4">
    <name type="scientific">Sulfurivirga caldicuralii</name>
    <dbReference type="NCBI Taxonomy" id="364032"/>
    <lineage>
        <taxon>Bacteria</taxon>
        <taxon>Pseudomonadati</taxon>
        <taxon>Pseudomonadota</taxon>
        <taxon>Gammaproteobacteria</taxon>
        <taxon>Thiotrichales</taxon>
        <taxon>Piscirickettsiaceae</taxon>
        <taxon>Sulfurivirga</taxon>
    </lineage>
</organism>
<dbReference type="OrthoDB" id="8830878at2"/>
<dbReference type="Proteomes" id="UP000198461">
    <property type="component" value="Unassembled WGS sequence"/>
</dbReference>
<dbReference type="STRING" id="364032.SAMN05443662_1688"/>
<evidence type="ECO:0008006" key="5">
    <source>
        <dbReference type="Google" id="ProtNLM"/>
    </source>
</evidence>